<dbReference type="STRING" id="1194695.A0A5D3BUP8"/>
<feature type="domain" description="Cystatin" evidence="3">
    <location>
        <begin position="17"/>
        <end position="89"/>
    </location>
</feature>
<dbReference type="Gene3D" id="3.10.450.10">
    <property type="match status" value="1"/>
</dbReference>
<dbReference type="EMBL" id="SSTD01015385">
    <property type="protein sequence ID" value="TYK02708.1"/>
    <property type="molecule type" value="Genomic_DNA"/>
</dbReference>
<protein>
    <submittedName>
        <fullName evidence="5">Cysteine proteinase inhibitor 5-like</fullName>
    </submittedName>
</protein>
<keyword evidence="2" id="KW-0789">Thiol protease inhibitor</keyword>
<dbReference type="InterPro" id="IPR046350">
    <property type="entry name" value="Cystatin_sf"/>
</dbReference>
<reference evidence="6 7" key="1">
    <citation type="submission" date="2019-08" db="EMBL/GenBank/DDBJ databases">
        <title>Draft genome sequences of two oriental melons (Cucumis melo L. var makuwa).</title>
        <authorList>
            <person name="Kwon S.-Y."/>
        </authorList>
    </citation>
    <scope>NUCLEOTIDE SEQUENCE [LARGE SCALE GENOMIC DNA]</scope>
    <source>
        <strain evidence="7">cv. Chang Bougi</strain>
        <strain evidence="6">cv. SW 3</strain>
        <tissue evidence="5">Leaf</tissue>
    </source>
</reference>
<dbReference type="Proteomes" id="UP000321947">
    <property type="component" value="Unassembled WGS sequence"/>
</dbReference>
<organism evidence="5 7">
    <name type="scientific">Cucumis melo var. makuwa</name>
    <name type="common">Oriental melon</name>
    <dbReference type="NCBI Taxonomy" id="1194695"/>
    <lineage>
        <taxon>Eukaryota</taxon>
        <taxon>Viridiplantae</taxon>
        <taxon>Streptophyta</taxon>
        <taxon>Embryophyta</taxon>
        <taxon>Tracheophyta</taxon>
        <taxon>Spermatophyta</taxon>
        <taxon>Magnoliopsida</taxon>
        <taxon>eudicotyledons</taxon>
        <taxon>Gunneridae</taxon>
        <taxon>Pentapetalae</taxon>
        <taxon>rosids</taxon>
        <taxon>fabids</taxon>
        <taxon>Cucurbitales</taxon>
        <taxon>Cucurbitaceae</taxon>
        <taxon>Benincaseae</taxon>
        <taxon>Cucumis</taxon>
    </lineage>
</organism>
<evidence type="ECO:0000313" key="4">
    <source>
        <dbReference type="EMBL" id="KAA0056554.1"/>
    </source>
</evidence>
<dbReference type="PANTHER" id="PTHR47364">
    <property type="entry name" value="CYSTEINE PROTEINASE INHIBITOR 5"/>
    <property type="match status" value="1"/>
</dbReference>
<evidence type="ECO:0000313" key="5">
    <source>
        <dbReference type="EMBL" id="TYK02708.1"/>
    </source>
</evidence>
<dbReference type="CDD" id="cd00042">
    <property type="entry name" value="CY"/>
    <property type="match status" value="1"/>
</dbReference>
<evidence type="ECO:0000313" key="6">
    <source>
        <dbReference type="Proteomes" id="UP000321393"/>
    </source>
</evidence>
<accession>A0A5D3BUP8</accession>
<evidence type="ECO:0000256" key="2">
    <source>
        <dbReference type="ARBA" id="ARBA00022704"/>
    </source>
</evidence>
<dbReference type="PROSITE" id="PS00287">
    <property type="entry name" value="CYSTATIN"/>
    <property type="match status" value="1"/>
</dbReference>
<dbReference type="GO" id="GO:0004869">
    <property type="term" value="F:cysteine-type endopeptidase inhibitor activity"/>
    <property type="evidence" value="ECO:0007669"/>
    <property type="project" value="UniProtKB-KW"/>
</dbReference>
<dbReference type="Proteomes" id="UP000321393">
    <property type="component" value="Unassembled WGS sequence"/>
</dbReference>
<evidence type="ECO:0000259" key="3">
    <source>
        <dbReference type="Pfam" id="PF16845"/>
    </source>
</evidence>
<evidence type="ECO:0000313" key="7">
    <source>
        <dbReference type="Proteomes" id="UP000321947"/>
    </source>
</evidence>
<evidence type="ECO:0000256" key="1">
    <source>
        <dbReference type="ARBA" id="ARBA00022690"/>
    </source>
</evidence>
<comment type="caution">
    <text evidence="5">The sequence shown here is derived from an EMBL/GenBank/DDBJ whole genome shotgun (WGS) entry which is preliminary data.</text>
</comment>
<dbReference type="OrthoDB" id="2016588at2759"/>
<gene>
    <name evidence="5" type="ORF">E5676_scaffold1154G00040</name>
    <name evidence="4" type="ORF">E6C27_scaffold288G00590</name>
</gene>
<proteinExistence type="predicted"/>
<keyword evidence="1" id="KW-0646">Protease inhibitor</keyword>
<dbReference type="InterPro" id="IPR018073">
    <property type="entry name" value="Prot_inh_cystat_CS"/>
</dbReference>
<dbReference type="InterPro" id="IPR000010">
    <property type="entry name" value="Cystatin_dom"/>
</dbReference>
<dbReference type="PANTHER" id="PTHR47364:SF2">
    <property type="entry name" value="CYSTEINE PROTEINASE INHIBITOR 5"/>
    <property type="match status" value="1"/>
</dbReference>
<dbReference type="SUPFAM" id="SSF54403">
    <property type="entry name" value="Cystatin/monellin"/>
    <property type="match status" value="1"/>
</dbReference>
<dbReference type="AlphaFoldDB" id="A0A5D3BUP8"/>
<sequence length="94" mass="11138">MCTPKVVGGYFPCPNPDDPHVKEIAEWVVKTYHLTLLGILECEQQVVAGINWRLLLKCRDENKGENHYYQTVVYEKPWEHLRRITDFYRLCPCE</sequence>
<name>A0A5D3BUP8_CUCMM</name>
<dbReference type="Pfam" id="PF16845">
    <property type="entry name" value="SQAPI"/>
    <property type="match status" value="1"/>
</dbReference>
<dbReference type="EMBL" id="SSTE01007373">
    <property type="protein sequence ID" value="KAA0056554.1"/>
    <property type="molecule type" value="Genomic_DNA"/>
</dbReference>